<dbReference type="InterPro" id="IPR057170">
    <property type="entry name" value="DUF7848"/>
</dbReference>
<dbReference type="Pfam" id="PF25232">
    <property type="entry name" value="DUF7848"/>
    <property type="match status" value="1"/>
</dbReference>
<sequence>MPDSMNTDAQSRDGARGRYRFREYHVTTVPDSLALPAFTALCVTGEERNCGATSGTLHTPDELIRWIAGHCAATGHQDYEQTVRAILRAEPGAWQ</sequence>
<comment type="caution">
    <text evidence="2">The sequence shown here is derived from an EMBL/GenBank/DDBJ whole genome shotgun (WGS) entry which is preliminary data.</text>
</comment>
<dbReference type="EMBL" id="BAAAGU010000004">
    <property type="protein sequence ID" value="GAA0633271.1"/>
    <property type="molecule type" value="Genomic_DNA"/>
</dbReference>
<accession>A0ABN1H8N3</accession>
<evidence type="ECO:0000313" key="3">
    <source>
        <dbReference type="Proteomes" id="UP001500724"/>
    </source>
</evidence>
<dbReference type="RefSeq" id="WP_343997734.1">
    <property type="nucleotide sequence ID" value="NZ_BAAAGU010000004.1"/>
</dbReference>
<evidence type="ECO:0000259" key="1">
    <source>
        <dbReference type="Pfam" id="PF25232"/>
    </source>
</evidence>
<dbReference type="Proteomes" id="UP001500724">
    <property type="component" value="Unassembled WGS sequence"/>
</dbReference>
<reference evidence="2 3" key="1">
    <citation type="journal article" date="2019" name="Int. J. Syst. Evol. Microbiol.">
        <title>The Global Catalogue of Microorganisms (GCM) 10K type strain sequencing project: providing services to taxonomists for standard genome sequencing and annotation.</title>
        <authorList>
            <consortium name="The Broad Institute Genomics Platform"/>
            <consortium name="The Broad Institute Genome Sequencing Center for Infectious Disease"/>
            <person name="Wu L."/>
            <person name="Ma J."/>
        </authorList>
    </citation>
    <scope>NUCLEOTIDE SEQUENCE [LARGE SCALE GENOMIC DNA]</scope>
    <source>
        <strain evidence="2 3">JCM 10367</strain>
    </source>
</reference>
<organism evidence="2 3">
    <name type="scientific">Streptomyces thermocarboxydovorans</name>
    <dbReference type="NCBI Taxonomy" id="59298"/>
    <lineage>
        <taxon>Bacteria</taxon>
        <taxon>Bacillati</taxon>
        <taxon>Actinomycetota</taxon>
        <taxon>Actinomycetes</taxon>
        <taxon>Kitasatosporales</taxon>
        <taxon>Streptomycetaceae</taxon>
        <taxon>Streptomyces</taxon>
    </lineage>
</organism>
<protein>
    <recommendedName>
        <fullName evidence="1">DUF7848 domain-containing protein</fullName>
    </recommendedName>
</protein>
<keyword evidence="3" id="KW-1185">Reference proteome</keyword>
<proteinExistence type="predicted"/>
<evidence type="ECO:0000313" key="2">
    <source>
        <dbReference type="EMBL" id="GAA0633271.1"/>
    </source>
</evidence>
<gene>
    <name evidence="2" type="ORF">GCM10009535_06330</name>
</gene>
<name>A0ABN1H8N3_9ACTN</name>
<feature type="domain" description="DUF7848" evidence="1">
    <location>
        <begin position="15"/>
        <end position="94"/>
    </location>
</feature>